<dbReference type="InterPro" id="IPR022272">
    <property type="entry name" value="Lipocalin_CS"/>
</dbReference>
<dbReference type="Proteomes" id="UP000015104">
    <property type="component" value="Unassembled WGS sequence"/>
</dbReference>
<proteinExistence type="inferred from homology"/>
<protein>
    <recommendedName>
        <fullName evidence="4">Lipocalin/cytosolic fatty-acid binding domain-containing protein</fullName>
    </recommendedName>
</protein>
<dbReference type="PROSITE" id="PS00213">
    <property type="entry name" value="LIPOCALIN"/>
    <property type="match status" value="1"/>
</dbReference>
<dbReference type="GO" id="GO:0005737">
    <property type="term" value="C:cytoplasm"/>
    <property type="evidence" value="ECO:0007669"/>
    <property type="project" value="TreeGrafter"/>
</dbReference>
<dbReference type="InterPro" id="IPR012674">
    <property type="entry name" value="Calycin"/>
</dbReference>
<dbReference type="Pfam" id="PF00061">
    <property type="entry name" value="Lipocalin"/>
    <property type="match status" value="1"/>
</dbReference>
<dbReference type="EMBL" id="CAEY01001797">
    <property type="status" value="NOT_ANNOTATED_CDS"/>
    <property type="molecule type" value="Genomic_DNA"/>
</dbReference>
<dbReference type="CDD" id="cd00301">
    <property type="entry name" value="lipocalin_FABP"/>
    <property type="match status" value="1"/>
</dbReference>
<dbReference type="EnsemblMetazoa" id="tetur06g02140.1">
    <property type="protein sequence ID" value="tetur06g02140.1"/>
    <property type="gene ID" value="tetur06g02140"/>
</dbReference>
<dbReference type="Gene3D" id="2.40.128.20">
    <property type="match status" value="1"/>
</dbReference>
<evidence type="ECO:0000313" key="5">
    <source>
        <dbReference type="EnsemblMetazoa" id="tetur06g02140.1"/>
    </source>
</evidence>
<dbReference type="eggNOG" id="ENOG502SZN5">
    <property type="taxonomic scope" value="Eukaryota"/>
</dbReference>
<evidence type="ECO:0000256" key="1">
    <source>
        <dbReference type="ARBA" id="ARBA00006889"/>
    </source>
</evidence>
<dbReference type="PIRSF" id="PIRSF036893">
    <property type="entry name" value="Lipocalin_ApoD"/>
    <property type="match status" value="1"/>
</dbReference>
<feature type="domain" description="Lipocalin/cytosolic fatty-acid binding" evidence="4">
    <location>
        <begin position="36"/>
        <end position="183"/>
    </location>
</feature>
<feature type="signal peptide" evidence="2">
    <location>
        <begin position="1"/>
        <end position="19"/>
    </location>
</feature>
<evidence type="ECO:0000259" key="4">
    <source>
        <dbReference type="Pfam" id="PF00061"/>
    </source>
</evidence>
<dbReference type="OrthoDB" id="565904at2759"/>
<dbReference type="GO" id="GO:0000302">
    <property type="term" value="P:response to reactive oxygen species"/>
    <property type="evidence" value="ECO:0007669"/>
    <property type="project" value="TreeGrafter"/>
</dbReference>
<name>T1K6Y1_TETUR</name>
<keyword evidence="2" id="KW-0732">Signal</keyword>
<keyword evidence="6" id="KW-1185">Reference proteome</keyword>
<evidence type="ECO:0000256" key="3">
    <source>
        <dbReference type="RuleBase" id="RU003695"/>
    </source>
</evidence>
<organism evidence="5 6">
    <name type="scientific">Tetranychus urticae</name>
    <name type="common">Two-spotted spider mite</name>
    <dbReference type="NCBI Taxonomy" id="32264"/>
    <lineage>
        <taxon>Eukaryota</taxon>
        <taxon>Metazoa</taxon>
        <taxon>Ecdysozoa</taxon>
        <taxon>Arthropoda</taxon>
        <taxon>Chelicerata</taxon>
        <taxon>Arachnida</taxon>
        <taxon>Acari</taxon>
        <taxon>Acariformes</taxon>
        <taxon>Trombidiformes</taxon>
        <taxon>Prostigmata</taxon>
        <taxon>Eleutherengona</taxon>
        <taxon>Raphignathae</taxon>
        <taxon>Tetranychoidea</taxon>
        <taxon>Tetranychidae</taxon>
        <taxon>Tetranychus</taxon>
    </lineage>
</organism>
<dbReference type="AlphaFoldDB" id="T1K6Y1"/>
<sequence length="186" mass="20771">MKMIATLFVVFAFASAALGQCPVPPPVPAVDISKIAGLWYEIAGFSAIGFIDSYTCTTEEFTPREDGNLNITIRGNELNGSNVTDYGLVKRTDKQNLLDIYSLSPEHEENPYPIIFYVADTDYDNYLAASFCYYIPGLDTAKGGMILSRTNTMEADKYNKLVDMLVNKIKVPRDYILPTSQKDCKY</sequence>
<dbReference type="SUPFAM" id="SSF50814">
    <property type="entry name" value="Lipocalins"/>
    <property type="match status" value="1"/>
</dbReference>
<gene>
    <name evidence="5" type="primary">107361347</name>
</gene>
<evidence type="ECO:0000256" key="2">
    <source>
        <dbReference type="PIRNR" id="PIRNR036893"/>
    </source>
</evidence>
<reference evidence="6" key="1">
    <citation type="submission" date="2011-08" db="EMBL/GenBank/DDBJ databases">
        <authorList>
            <person name="Rombauts S."/>
        </authorList>
    </citation>
    <scope>NUCLEOTIDE SEQUENCE</scope>
    <source>
        <strain evidence="6">London</strain>
    </source>
</reference>
<accession>T1K6Y1</accession>
<dbReference type="HOGENOM" id="CLU_127873_0_0_1"/>
<reference evidence="5" key="2">
    <citation type="submission" date="2015-06" db="UniProtKB">
        <authorList>
            <consortium name="EnsemblMetazoa"/>
        </authorList>
    </citation>
    <scope>IDENTIFICATION</scope>
</reference>
<dbReference type="PANTHER" id="PTHR10612:SF34">
    <property type="entry name" value="APOLIPOPROTEIN D"/>
    <property type="match status" value="1"/>
</dbReference>
<dbReference type="InterPro" id="IPR022271">
    <property type="entry name" value="Lipocalin_ApoD"/>
</dbReference>
<feature type="chain" id="PRO_5013438085" description="Lipocalin/cytosolic fatty-acid binding domain-containing protein" evidence="2">
    <location>
        <begin position="20"/>
        <end position="186"/>
    </location>
</feature>
<dbReference type="GO" id="GO:0006629">
    <property type="term" value="P:lipid metabolic process"/>
    <property type="evidence" value="ECO:0007669"/>
    <property type="project" value="TreeGrafter"/>
</dbReference>
<evidence type="ECO:0000313" key="6">
    <source>
        <dbReference type="Proteomes" id="UP000015104"/>
    </source>
</evidence>
<dbReference type="KEGG" id="tut:107361347"/>
<dbReference type="InterPro" id="IPR000566">
    <property type="entry name" value="Lipocln_cytosolic_FA-bd_dom"/>
</dbReference>
<dbReference type="PANTHER" id="PTHR10612">
    <property type="entry name" value="APOLIPOPROTEIN D"/>
    <property type="match status" value="1"/>
</dbReference>
<comment type="similarity">
    <text evidence="1 2 3">Belongs to the calycin superfamily. Lipocalin family.</text>
</comment>